<evidence type="ECO:0000313" key="3">
    <source>
        <dbReference type="Proteomes" id="UP000305939"/>
    </source>
</evidence>
<evidence type="ECO:0000256" key="1">
    <source>
        <dbReference type="SAM" id="SignalP"/>
    </source>
</evidence>
<dbReference type="Proteomes" id="UP000305939">
    <property type="component" value="Unassembled WGS sequence"/>
</dbReference>
<reference evidence="2 3" key="1">
    <citation type="submission" date="2019-04" db="EMBL/GenBank/DDBJ databases">
        <title>Draft genome sequence of Robertkochia marina CC-AMO-30D.</title>
        <authorList>
            <person name="Hameed A."/>
            <person name="Lin S.-Y."/>
            <person name="Shahina M."/>
            <person name="Lai W.-A."/>
            <person name="Young C.-C."/>
        </authorList>
    </citation>
    <scope>NUCLEOTIDE SEQUENCE [LARGE SCALE GENOMIC DNA]</scope>
    <source>
        <strain evidence="2 3">CC-AMO-30D</strain>
    </source>
</reference>
<feature type="chain" id="PRO_5020930625" description="PKD domain-containing protein" evidence="1">
    <location>
        <begin position="19"/>
        <end position="532"/>
    </location>
</feature>
<feature type="signal peptide" evidence="1">
    <location>
        <begin position="1"/>
        <end position="18"/>
    </location>
</feature>
<sequence>MKTLKNLLIYMFSLTALVLVSSCEKEETSYAFQDVSAPTNVAIAFDIAQDDSGTVTVTPSAEGATMFEIFFGDVEDETAVQVAPGESADHVYAEGSYEMKVVAIGISGLTSELTKVVDISFSKPENLVLDIQTTNLTAKVTPTAENAAAFDIYWGVEDENGAPIMTTVMDGVTALYSYPAEGAYTVKVVARGAGSGTAEATVVLNVSISVPETLSFPLDFENPALTYEWIAFGGAEGLANIVANPDMSQANPSENVLELQKPEGAEVWSGAVLPMEEPINFADGNVITVNVWSPRAGVPILLKIESSADPSNVFAEVFATTTKAGQWEALAFDMSTFDGFDPNNSYDGVVIFGDFGTAGQGETFYFDDFQVGLQSQSLPMTFEETGVNNIWYPFGGVEPAVIANPDQSGENTSATVLQLTKTAGAEVWGGVASEALRGAIDFSTSTVVSVKVWSPKVGANILLKLENAENADIAVELPVLTTVANGWETLTFDMSAGAFDPAAEYSRIVIFPDFGTNGAEEVYYFDDIEVIQ</sequence>
<keyword evidence="1" id="KW-0732">Signal</keyword>
<evidence type="ECO:0000313" key="2">
    <source>
        <dbReference type="EMBL" id="THD69721.1"/>
    </source>
</evidence>
<keyword evidence="3" id="KW-1185">Reference proteome</keyword>
<dbReference type="EMBL" id="SSMC01000001">
    <property type="protein sequence ID" value="THD69721.1"/>
    <property type="molecule type" value="Genomic_DNA"/>
</dbReference>
<evidence type="ECO:0008006" key="4">
    <source>
        <dbReference type="Google" id="ProtNLM"/>
    </source>
</evidence>
<proteinExistence type="predicted"/>
<name>A0A4S3M5S6_9FLAO</name>
<dbReference type="RefSeq" id="WP_136335211.1">
    <property type="nucleotide sequence ID" value="NZ_QXMP01000002.1"/>
</dbReference>
<organism evidence="2 3">
    <name type="scientific">Robertkochia marina</name>
    <dbReference type="NCBI Taxonomy" id="1227945"/>
    <lineage>
        <taxon>Bacteria</taxon>
        <taxon>Pseudomonadati</taxon>
        <taxon>Bacteroidota</taxon>
        <taxon>Flavobacteriia</taxon>
        <taxon>Flavobacteriales</taxon>
        <taxon>Flavobacteriaceae</taxon>
        <taxon>Robertkochia</taxon>
    </lineage>
</organism>
<accession>A0A4S3M5S6</accession>
<dbReference type="AlphaFoldDB" id="A0A4S3M5S6"/>
<comment type="caution">
    <text evidence="2">The sequence shown here is derived from an EMBL/GenBank/DDBJ whole genome shotgun (WGS) entry which is preliminary data.</text>
</comment>
<protein>
    <recommendedName>
        <fullName evidence="4">PKD domain-containing protein</fullName>
    </recommendedName>
</protein>
<gene>
    <name evidence="2" type="ORF">E7Z59_05175</name>
</gene>
<dbReference type="OrthoDB" id="5381604at2"/>
<dbReference type="PROSITE" id="PS51257">
    <property type="entry name" value="PROKAR_LIPOPROTEIN"/>
    <property type="match status" value="1"/>
</dbReference>
<dbReference type="Gene3D" id="2.60.120.260">
    <property type="entry name" value="Galactose-binding domain-like"/>
    <property type="match status" value="1"/>
</dbReference>